<feature type="transmembrane region" description="Helical" evidence="1">
    <location>
        <begin position="149"/>
        <end position="165"/>
    </location>
</feature>
<sequence length="392" mass="43624">MKRADIQGLRTVAIFGVIIYHIWPTHFPSGFLGVDIFFVISGHLMAGCLTKLFGNCALKPNKAALNKLAQFYTRRIKRIVPIYVAIIYGTLSVSRTIMLDSDFQKARVDMYWALAFISNMQSVFENNDYFTEVFSYRPFLHCWSMGVEMHFYLLVPLVMFVLLSLRGAQRRLLRFGFCSTVLICSVTVQQLLATVLPALSFGFVFCRLWQFFAGILVHFLNVDEQDEADSGAQAAAPTGWPYVLGQNDKEIAISGNATTALSAQIKANAVVPCSTSPPPLPASSTASLMITSPTSSSSACQQETEANKNNLARFLWHTAIVHMLLLLLLCVLFIPFHVPASVVPFQTTPARHGMAIVPVALQFPCSTAWRPLLRLVLGTLAYHCVHQIFLHR</sequence>
<dbReference type="AlphaFoldDB" id="A0A914HJ75"/>
<dbReference type="Proteomes" id="UP000887572">
    <property type="component" value="Unplaced"/>
</dbReference>
<evidence type="ECO:0000259" key="2">
    <source>
        <dbReference type="Pfam" id="PF01757"/>
    </source>
</evidence>
<evidence type="ECO:0000313" key="4">
    <source>
        <dbReference type="WBParaSite" id="Gr19_v10_g1962.t1"/>
    </source>
</evidence>
<keyword evidence="1" id="KW-0472">Membrane</keyword>
<feature type="transmembrane region" description="Helical" evidence="1">
    <location>
        <begin position="314"/>
        <end position="336"/>
    </location>
</feature>
<dbReference type="Pfam" id="PF01757">
    <property type="entry name" value="Acyl_transf_3"/>
    <property type="match status" value="1"/>
</dbReference>
<dbReference type="PANTHER" id="PTHR23028:SF53">
    <property type="entry name" value="ACYL_TRANSF_3 DOMAIN-CONTAINING PROTEIN"/>
    <property type="match status" value="1"/>
</dbReference>
<feature type="domain" description="Acyltransferase 3" evidence="2">
    <location>
        <begin position="4"/>
        <end position="222"/>
    </location>
</feature>
<dbReference type="GO" id="GO:0000271">
    <property type="term" value="P:polysaccharide biosynthetic process"/>
    <property type="evidence" value="ECO:0007669"/>
    <property type="project" value="TreeGrafter"/>
</dbReference>
<feature type="transmembrane region" description="Helical" evidence="1">
    <location>
        <begin position="79"/>
        <end position="98"/>
    </location>
</feature>
<feature type="transmembrane region" description="Helical" evidence="1">
    <location>
        <begin position="7"/>
        <end position="24"/>
    </location>
</feature>
<proteinExistence type="predicted"/>
<evidence type="ECO:0000256" key="1">
    <source>
        <dbReference type="SAM" id="Phobius"/>
    </source>
</evidence>
<evidence type="ECO:0000313" key="3">
    <source>
        <dbReference type="Proteomes" id="UP000887572"/>
    </source>
</evidence>
<dbReference type="PANTHER" id="PTHR23028">
    <property type="entry name" value="ACETYLTRANSFERASE"/>
    <property type="match status" value="1"/>
</dbReference>
<accession>A0A914HJ75</accession>
<keyword evidence="3" id="KW-1185">Reference proteome</keyword>
<name>A0A914HJ75_GLORO</name>
<dbReference type="GO" id="GO:0016020">
    <property type="term" value="C:membrane"/>
    <property type="evidence" value="ECO:0007669"/>
    <property type="project" value="TreeGrafter"/>
</dbReference>
<dbReference type="WBParaSite" id="Gr19_v10_g1962.t1">
    <property type="protein sequence ID" value="Gr19_v10_g1962.t1"/>
    <property type="gene ID" value="Gr19_v10_g1962"/>
</dbReference>
<keyword evidence="1" id="KW-1133">Transmembrane helix</keyword>
<feature type="transmembrane region" description="Helical" evidence="1">
    <location>
        <begin position="36"/>
        <end position="58"/>
    </location>
</feature>
<dbReference type="InterPro" id="IPR050879">
    <property type="entry name" value="Acyltransferase_3"/>
</dbReference>
<protein>
    <submittedName>
        <fullName evidence="4">Acyltransferase 3 domain-containing protein</fullName>
    </submittedName>
</protein>
<keyword evidence="1" id="KW-0812">Transmembrane</keyword>
<feature type="transmembrane region" description="Helical" evidence="1">
    <location>
        <begin position="198"/>
        <end position="220"/>
    </location>
</feature>
<dbReference type="GO" id="GO:0016747">
    <property type="term" value="F:acyltransferase activity, transferring groups other than amino-acyl groups"/>
    <property type="evidence" value="ECO:0007669"/>
    <property type="project" value="InterPro"/>
</dbReference>
<organism evidence="3 4">
    <name type="scientific">Globodera rostochiensis</name>
    <name type="common">Golden nematode worm</name>
    <name type="synonym">Heterodera rostochiensis</name>
    <dbReference type="NCBI Taxonomy" id="31243"/>
    <lineage>
        <taxon>Eukaryota</taxon>
        <taxon>Metazoa</taxon>
        <taxon>Ecdysozoa</taxon>
        <taxon>Nematoda</taxon>
        <taxon>Chromadorea</taxon>
        <taxon>Rhabditida</taxon>
        <taxon>Tylenchina</taxon>
        <taxon>Tylenchomorpha</taxon>
        <taxon>Tylenchoidea</taxon>
        <taxon>Heteroderidae</taxon>
        <taxon>Heteroderinae</taxon>
        <taxon>Globodera</taxon>
    </lineage>
</organism>
<reference evidence="4" key="1">
    <citation type="submission" date="2022-11" db="UniProtKB">
        <authorList>
            <consortium name="WormBaseParasite"/>
        </authorList>
    </citation>
    <scope>IDENTIFICATION</scope>
</reference>
<feature type="transmembrane region" description="Helical" evidence="1">
    <location>
        <begin position="172"/>
        <end position="192"/>
    </location>
</feature>
<dbReference type="InterPro" id="IPR002656">
    <property type="entry name" value="Acyl_transf_3_dom"/>
</dbReference>